<dbReference type="Pfam" id="PF00126">
    <property type="entry name" value="HTH_1"/>
    <property type="match status" value="1"/>
</dbReference>
<dbReference type="SUPFAM" id="SSF46785">
    <property type="entry name" value="Winged helix' DNA-binding domain"/>
    <property type="match status" value="1"/>
</dbReference>
<dbReference type="InterPro" id="IPR036390">
    <property type="entry name" value="WH_DNA-bd_sf"/>
</dbReference>
<reference evidence="2" key="1">
    <citation type="submission" date="2022-11" db="EMBL/GenBank/DDBJ databases">
        <title>Genomic repertoires linked with pathogenic potency of arthritogenic Prevotella copri isolated from the gut of rheumatoid arthritis patients.</title>
        <authorList>
            <person name="Nii T."/>
            <person name="Maeda Y."/>
            <person name="Motooka D."/>
            <person name="Naito M."/>
            <person name="Matsumoto Y."/>
            <person name="Ogawa T."/>
            <person name="Oguro-Igashira E."/>
            <person name="Kishikawa T."/>
            <person name="Yamashita M."/>
            <person name="Koizumi S."/>
            <person name="Kurakawa T."/>
            <person name="Okumura R."/>
            <person name="Kayama H."/>
            <person name="Murakami M."/>
            <person name="Sakaguchi T."/>
            <person name="Das B."/>
            <person name="Nakamura S."/>
            <person name="Okada Y."/>
            <person name="Kumanogoh A."/>
            <person name="Takeda K."/>
        </authorList>
    </citation>
    <scope>NUCLEOTIDE SEQUENCE</scope>
    <source>
        <strain evidence="2">H012_8</strain>
    </source>
</reference>
<protein>
    <submittedName>
        <fullName evidence="2">LysR family transcriptional regulator</fullName>
    </submittedName>
</protein>
<dbReference type="RefSeq" id="WP_264902659.1">
    <property type="nucleotide sequence ID" value="NZ_JAPDVH010000001.1"/>
</dbReference>
<accession>A0AAW5UL27</accession>
<evidence type="ECO:0000313" key="3">
    <source>
        <dbReference type="Proteomes" id="UP001209168"/>
    </source>
</evidence>
<dbReference type="InterPro" id="IPR000847">
    <property type="entry name" value="LysR_HTH_N"/>
</dbReference>
<evidence type="ECO:0000259" key="1">
    <source>
        <dbReference type="PROSITE" id="PS50931"/>
    </source>
</evidence>
<feature type="domain" description="HTH lysR-type" evidence="1">
    <location>
        <begin position="1"/>
        <end position="23"/>
    </location>
</feature>
<gene>
    <name evidence="2" type="ORF">ONT23_08500</name>
</gene>
<name>A0AAW5UL27_9BACT</name>
<dbReference type="PROSITE" id="PS50931">
    <property type="entry name" value="HTH_LYSR"/>
    <property type="match status" value="1"/>
</dbReference>
<dbReference type="Proteomes" id="UP001209168">
    <property type="component" value="Unassembled WGS sequence"/>
</dbReference>
<dbReference type="GO" id="GO:0003700">
    <property type="term" value="F:DNA-binding transcription factor activity"/>
    <property type="evidence" value="ECO:0007669"/>
    <property type="project" value="InterPro"/>
</dbReference>
<evidence type="ECO:0000313" key="2">
    <source>
        <dbReference type="EMBL" id="MCW4155579.1"/>
    </source>
</evidence>
<organism evidence="2 3">
    <name type="scientific">Segatella copri</name>
    <dbReference type="NCBI Taxonomy" id="165179"/>
    <lineage>
        <taxon>Bacteria</taxon>
        <taxon>Pseudomonadati</taxon>
        <taxon>Bacteroidota</taxon>
        <taxon>Bacteroidia</taxon>
        <taxon>Bacteroidales</taxon>
        <taxon>Prevotellaceae</taxon>
        <taxon>Segatella</taxon>
    </lineage>
</organism>
<dbReference type="InterPro" id="IPR036388">
    <property type="entry name" value="WH-like_DNA-bd_sf"/>
</dbReference>
<dbReference type="EMBL" id="JAPDVH010000001">
    <property type="protein sequence ID" value="MCW4155579.1"/>
    <property type="molecule type" value="Genomic_DNA"/>
</dbReference>
<sequence length="33" mass="3918">MQKLEKEYGVRLFDRIGNRIQLTRAGQFLLDHA</sequence>
<dbReference type="AlphaFoldDB" id="A0AAW5UL27"/>
<dbReference type="Gene3D" id="1.10.10.10">
    <property type="entry name" value="Winged helix-like DNA-binding domain superfamily/Winged helix DNA-binding domain"/>
    <property type="match status" value="1"/>
</dbReference>
<comment type="caution">
    <text evidence="2">The sequence shown here is derived from an EMBL/GenBank/DDBJ whole genome shotgun (WGS) entry which is preliminary data.</text>
</comment>
<proteinExistence type="predicted"/>